<dbReference type="InterPro" id="IPR001138">
    <property type="entry name" value="Zn2Cys6_DnaBD"/>
</dbReference>
<gene>
    <name evidence="6" type="ORF">GQ26_0220640</name>
</gene>
<dbReference type="CDD" id="cd00067">
    <property type="entry name" value="GAL4"/>
    <property type="match status" value="1"/>
</dbReference>
<keyword evidence="1" id="KW-0805">Transcription regulation</keyword>
<feature type="compositionally biased region" description="Low complexity" evidence="4">
    <location>
        <begin position="525"/>
        <end position="544"/>
    </location>
</feature>
<feature type="compositionally biased region" description="Polar residues" evidence="4">
    <location>
        <begin position="392"/>
        <end position="409"/>
    </location>
</feature>
<feature type="region of interest" description="Disordered" evidence="4">
    <location>
        <begin position="464"/>
        <end position="488"/>
    </location>
</feature>
<dbReference type="GO" id="GO:0000981">
    <property type="term" value="F:DNA-binding transcription factor activity, RNA polymerase II-specific"/>
    <property type="evidence" value="ECO:0007669"/>
    <property type="project" value="InterPro"/>
</dbReference>
<evidence type="ECO:0000259" key="5">
    <source>
        <dbReference type="PROSITE" id="PS50048"/>
    </source>
</evidence>
<feature type="compositionally biased region" description="Polar residues" evidence="4">
    <location>
        <begin position="356"/>
        <end position="369"/>
    </location>
</feature>
<sequence length="805" mass="86944">MAPVFSLESETSLRTHPIPPTPLSQLAVNPLLLPPHPILSTSTLISVLSNNESCFAHCNPLIRDSCVAEPDHPPSHHSPSRSSSFDYGHHIEASTLGDYHQSQNCYGEVFRHPFDAPNFPSSSTPTPIAPPVLRQFTRTIHINPSGDLGEHSPGAAPKNVAFELLLDENSKIRARIPMRVQIFPHDTTDSIVTTVKNFYGIYDGVASGVSFEDEHGTTLIARYENLRNNMTVYVRVIPVHSYADSYETHYHGMSPMDGRKRPSLGEPFQMIPTTSQGQHYGPSSSRPLSRTRRPSTSPSGRGRRSASQHKGSSRNGIKSRGSSAHGSFAEDPISGYSDSEGGHGSISGSRKARSEQFASSEISMDNIVQESRRKKPKFESSELPLFAPPQVPLTTSTSSISPQRRSTGNDGEPSPFARPTHRPLNNRPPLPSPRSYGYSEHGYGNGSTKSSYYSNAIFPDNGHRSRLSGGSVPGSGSRQTVSGILPTPDPTIASCISDEDVAMQLIRLGDASNFSHGRNSTSTLDDAFSGAADASSSTGATSDGEFSENEDDNELPPRSRQRVESSPLLPPGHIKQSYKGLDDILPSYDSTEVSADEGEEYHQTSDLVLDEYHGDDYDEVDALRAKKQKVKSDSVSSSKNRAMKSAPAKSAKNGKARAVPVARKSKSVLPSASGVKMEAPTQILSPAPSRKTSGSGVNFQHQLAADEEDLSTKPRCQRCRKSKKGCDRQRPCGRCKDAGIGLEGCISEDEGNGRKGRYGRHMGVPIKKTSEPGATFDAMGLSTPATPVESIVASASGDKNKKRKR</sequence>
<evidence type="ECO:0000256" key="2">
    <source>
        <dbReference type="ARBA" id="ARBA00023163"/>
    </source>
</evidence>
<feature type="region of interest" description="Disordered" evidence="4">
    <location>
        <begin position="1"/>
        <end position="20"/>
    </location>
</feature>
<evidence type="ECO:0000256" key="3">
    <source>
        <dbReference type="ARBA" id="ARBA00023242"/>
    </source>
</evidence>
<protein>
    <submittedName>
        <fullName evidence="6">Putative transcriptional regulatory protein C56F2.05c</fullName>
    </submittedName>
</protein>
<dbReference type="PROSITE" id="PS50048">
    <property type="entry name" value="ZN2_CY6_FUNGAL_2"/>
    <property type="match status" value="1"/>
</dbReference>
<reference evidence="6" key="1">
    <citation type="journal article" date="2014" name="PLoS Genet.">
        <title>Signature Gene Expression Reveals Novel Clues to the Molecular Mechanisms of Dimorphic Transition in Penicillium marneffei.</title>
        <authorList>
            <person name="Yang E."/>
            <person name="Wang G."/>
            <person name="Cai J."/>
            <person name="Woo P.C."/>
            <person name="Lau S.K."/>
            <person name="Yuen K.-Y."/>
            <person name="Chow W.-N."/>
            <person name="Lin X."/>
        </authorList>
    </citation>
    <scope>NUCLEOTIDE SEQUENCE [LARGE SCALE GENOMIC DNA]</scope>
    <source>
        <strain evidence="6">PM1</strain>
    </source>
</reference>
<comment type="caution">
    <text evidence="6">The sequence shown here is derived from an EMBL/GenBank/DDBJ whole genome shotgun (WGS) entry which is preliminary data.</text>
</comment>
<dbReference type="eggNOG" id="ENOG502SAWI">
    <property type="taxonomic scope" value="Eukaryota"/>
</dbReference>
<feature type="region of interest" description="Disordered" evidence="4">
    <location>
        <begin position="746"/>
        <end position="782"/>
    </location>
</feature>
<accession>A0A093VG14</accession>
<dbReference type="HOGENOM" id="CLU_011074_1_0_1"/>
<proteinExistence type="predicted"/>
<name>A0A093VG14_TALMA</name>
<dbReference type="AlphaFoldDB" id="A0A093VG14"/>
<keyword evidence="2" id="KW-0804">Transcription</keyword>
<organism evidence="6">
    <name type="scientific">Talaromyces marneffei PM1</name>
    <dbReference type="NCBI Taxonomy" id="1077442"/>
    <lineage>
        <taxon>Eukaryota</taxon>
        <taxon>Fungi</taxon>
        <taxon>Dikarya</taxon>
        <taxon>Ascomycota</taxon>
        <taxon>Pezizomycotina</taxon>
        <taxon>Eurotiomycetes</taxon>
        <taxon>Eurotiomycetidae</taxon>
        <taxon>Eurotiales</taxon>
        <taxon>Trichocomaceae</taxon>
        <taxon>Talaromyces</taxon>
        <taxon>Talaromyces sect. Talaromyces</taxon>
    </lineage>
</organism>
<feature type="region of interest" description="Disordered" evidence="4">
    <location>
        <begin position="253"/>
        <end position="443"/>
    </location>
</feature>
<evidence type="ECO:0000256" key="4">
    <source>
        <dbReference type="SAM" id="MobiDB-lite"/>
    </source>
</evidence>
<dbReference type="SMART" id="SM00066">
    <property type="entry name" value="GAL4"/>
    <property type="match status" value="1"/>
</dbReference>
<evidence type="ECO:0000256" key="1">
    <source>
        <dbReference type="ARBA" id="ARBA00023015"/>
    </source>
</evidence>
<evidence type="ECO:0000313" key="6">
    <source>
        <dbReference type="EMBL" id="KFX45656.1"/>
    </source>
</evidence>
<feature type="compositionally biased region" description="Acidic residues" evidence="4">
    <location>
        <begin position="545"/>
        <end position="554"/>
    </location>
</feature>
<keyword evidence="3" id="KW-0539">Nucleus</keyword>
<feature type="compositionally biased region" description="Low complexity" evidence="4">
    <location>
        <begin position="281"/>
        <end position="300"/>
    </location>
</feature>
<dbReference type="EMBL" id="JPOX01000022">
    <property type="protein sequence ID" value="KFX45656.1"/>
    <property type="molecule type" value="Genomic_DNA"/>
</dbReference>
<dbReference type="GO" id="GO:0008270">
    <property type="term" value="F:zinc ion binding"/>
    <property type="evidence" value="ECO:0007669"/>
    <property type="project" value="InterPro"/>
</dbReference>
<feature type="domain" description="Zn(2)-C6 fungal-type" evidence="5">
    <location>
        <begin position="715"/>
        <end position="747"/>
    </location>
</feature>
<feature type="compositionally biased region" description="Polar residues" evidence="4">
    <location>
        <begin position="308"/>
        <end position="325"/>
    </location>
</feature>
<feature type="region of interest" description="Disordered" evidence="4">
    <location>
        <begin position="525"/>
        <end position="674"/>
    </location>
</feature>